<protein>
    <recommendedName>
        <fullName evidence="3 9">Flagellar biosynthetic protein FliQ</fullName>
    </recommendedName>
</protein>
<dbReference type="GO" id="GO:0044780">
    <property type="term" value="P:bacterial-type flagellum assembly"/>
    <property type="evidence" value="ECO:0007669"/>
    <property type="project" value="InterPro"/>
</dbReference>
<evidence type="ECO:0000256" key="3">
    <source>
        <dbReference type="ARBA" id="ARBA00021718"/>
    </source>
</evidence>
<accession>A0A7C4MR68</accession>
<keyword evidence="5 9" id="KW-0812">Transmembrane</keyword>
<organism evidence="10">
    <name type="scientific">Desulfatirhabdium butyrativorans</name>
    <dbReference type="NCBI Taxonomy" id="340467"/>
    <lineage>
        <taxon>Bacteria</taxon>
        <taxon>Pseudomonadati</taxon>
        <taxon>Thermodesulfobacteriota</taxon>
        <taxon>Desulfobacteria</taxon>
        <taxon>Desulfobacterales</taxon>
        <taxon>Desulfatirhabdiaceae</taxon>
        <taxon>Desulfatirhabdium</taxon>
    </lineage>
</organism>
<evidence type="ECO:0000256" key="7">
    <source>
        <dbReference type="ARBA" id="ARBA00023136"/>
    </source>
</evidence>
<dbReference type="EMBL" id="DSUH01000223">
    <property type="protein sequence ID" value="HGU33065.1"/>
    <property type="molecule type" value="Genomic_DNA"/>
</dbReference>
<evidence type="ECO:0000256" key="5">
    <source>
        <dbReference type="ARBA" id="ARBA00022692"/>
    </source>
</evidence>
<evidence type="ECO:0000313" key="10">
    <source>
        <dbReference type="EMBL" id="HGU33065.1"/>
    </source>
</evidence>
<dbReference type="PANTHER" id="PTHR34040:SF2">
    <property type="entry name" value="FLAGELLAR BIOSYNTHETIC PROTEIN FLIQ"/>
    <property type="match status" value="1"/>
</dbReference>
<evidence type="ECO:0000256" key="1">
    <source>
        <dbReference type="ARBA" id="ARBA00004651"/>
    </source>
</evidence>
<feature type="transmembrane region" description="Helical" evidence="9">
    <location>
        <begin position="50"/>
        <end position="70"/>
    </location>
</feature>
<name>A0A7C4MR68_9BACT</name>
<comment type="similarity">
    <text evidence="2 9">Belongs to the FliQ/MopD/SpaQ family.</text>
</comment>
<evidence type="ECO:0000256" key="6">
    <source>
        <dbReference type="ARBA" id="ARBA00022989"/>
    </source>
</evidence>
<dbReference type="InterPro" id="IPR002191">
    <property type="entry name" value="Bac_export_3"/>
</dbReference>
<dbReference type="InterPro" id="IPR006305">
    <property type="entry name" value="FliQ"/>
</dbReference>
<keyword evidence="10" id="KW-0969">Cilium</keyword>
<comment type="subcellular location">
    <subcellularLocation>
        <location evidence="1 9">Cell membrane</location>
        <topology evidence="1">Multi-pass membrane protein</topology>
    </subcellularLocation>
    <subcellularLocation>
        <location evidence="9">Bacterial flagellum basal body</location>
    </subcellularLocation>
</comment>
<comment type="function">
    <text evidence="9">Role in flagellar biosynthesis.</text>
</comment>
<proteinExistence type="inferred from homology"/>
<evidence type="ECO:0000256" key="8">
    <source>
        <dbReference type="ARBA" id="ARBA00023143"/>
    </source>
</evidence>
<comment type="caution">
    <text evidence="10">The sequence shown here is derived from an EMBL/GenBank/DDBJ whole genome shotgun (WGS) entry which is preliminary data.</text>
</comment>
<reference evidence="10" key="1">
    <citation type="journal article" date="2020" name="mSystems">
        <title>Genome- and Community-Level Interaction Insights into Carbon Utilization and Element Cycling Functions of Hydrothermarchaeota in Hydrothermal Sediment.</title>
        <authorList>
            <person name="Zhou Z."/>
            <person name="Liu Y."/>
            <person name="Xu W."/>
            <person name="Pan J."/>
            <person name="Luo Z.H."/>
            <person name="Li M."/>
        </authorList>
    </citation>
    <scope>NUCLEOTIDE SEQUENCE [LARGE SCALE GENOMIC DNA]</scope>
    <source>
        <strain evidence="10">SpSt-477</strain>
    </source>
</reference>
<dbReference type="PANTHER" id="PTHR34040">
    <property type="entry name" value="FLAGELLAR BIOSYNTHETIC PROTEIN FLIQ"/>
    <property type="match status" value="1"/>
</dbReference>
<dbReference type="GO" id="GO:0009306">
    <property type="term" value="P:protein secretion"/>
    <property type="evidence" value="ECO:0007669"/>
    <property type="project" value="InterPro"/>
</dbReference>
<keyword evidence="7 9" id="KW-0472">Membrane</keyword>
<evidence type="ECO:0000256" key="9">
    <source>
        <dbReference type="RuleBase" id="RU364090"/>
    </source>
</evidence>
<keyword evidence="10" id="KW-0966">Cell projection</keyword>
<evidence type="ECO:0000256" key="4">
    <source>
        <dbReference type="ARBA" id="ARBA00022475"/>
    </source>
</evidence>
<sequence>MTTDFVLGFFWEAIKLAMMLSAPPLLFGLVAGVLISIFQAATQINEATLVFIPKMIAVCVGLLLFFPWMLELLLDFTRHVLAHIPQYAR</sequence>
<dbReference type="Pfam" id="PF01313">
    <property type="entry name" value="Bac_export_3"/>
    <property type="match status" value="1"/>
</dbReference>
<keyword evidence="8 9" id="KW-0975">Bacterial flagellum</keyword>
<evidence type="ECO:0000256" key="2">
    <source>
        <dbReference type="ARBA" id="ARBA00006156"/>
    </source>
</evidence>
<keyword evidence="10" id="KW-0282">Flagellum</keyword>
<gene>
    <name evidence="9 10" type="primary">fliQ</name>
    <name evidence="10" type="ORF">ENS29_09445</name>
</gene>
<dbReference type="PIRSF" id="PIRSF004669">
    <property type="entry name" value="FliQ"/>
    <property type="match status" value="1"/>
</dbReference>
<dbReference type="PRINTS" id="PR00952">
    <property type="entry name" value="TYPE3IMQPROT"/>
</dbReference>
<dbReference type="NCBIfam" id="TIGR01402">
    <property type="entry name" value="fliQ"/>
    <property type="match status" value="1"/>
</dbReference>
<keyword evidence="6 9" id="KW-1133">Transmembrane helix</keyword>
<dbReference type="GO" id="GO:0009425">
    <property type="term" value="C:bacterial-type flagellum basal body"/>
    <property type="evidence" value="ECO:0007669"/>
    <property type="project" value="UniProtKB-SubCell"/>
</dbReference>
<dbReference type="GO" id="GO:0005886">
    <property type="term" value="C:plasma membrane"/>
    <property type="evidence" value="ECO:0007669"/>
    <property type="project" value="UniProtKB-SubCell"/>
</dbReference>
<dbReference type="AlphaFoldDB" id="A0A7C4MR68"/>
<feature type="transmembrane region" description="Helical" evidence="9">
    <location>
        <begin position="16"/>
        <end position="38"/>
    </location>
</feature>
<keyword evidence="4 9" id="KW-1003">Cell membrane</keyword>